<protein>
    <submittedName>
        <fullName evidence="6">Disulfide reductase</fullName>
    </submittedName>
</protein>
<organism evidence="6 7">
    <name type="scientific">Clostridium estertheticum subsp. estertheticum</name>
    <dbReference type="NCBI Taxonomy" id="1552"/>
    <lineage>
        <taxon>Bacteria</taxon>
        <taxon>Bacillati</taxon>
        <taxon>Bacillota</taxon>
        <taxon>Clostridia</taxon>
        <taxon>Eubacteriales</taxon>
        <taxon>Clostridiaceae</taxon>
        <taxon>Clostridium</taxon>
    </lineage>
</organism>
<dbReference type="STRING" id="1552.A7L45_12280"/>
<evidence type="ECO:0000313" key="6">
    <source>
        <dbReference type="EMBL" id="APC42680.1"/>
    </source>
</evidence>
<keyword evidence="3 4" id="KW-0408">Iron</keyword>
<dbReference type="GO" id="GO:0009055">
    <property type="term" value="F:electron transfer activity"/>
    <property type="evidence" value="ECO:0007669"/>
    <property type="project" value="InterPro"/>
</dbReference>
<evidence type="ECO:0000256" key="3">
    <source>
        <dbReference type="ARBA" id="ARBA00023004"/>
    </source>
</evidence>
<accession>A0A1J0GP39</accession>
<dbReference type="OrthoDB" id="9777685at2"/>
<dbReference type="InterPro" id="IPR004017">
    <property type="entry name" value="Cys_rich_dom"/>
</dbReference>
<dbReference type="EMBL" id="CP015756">
    <property type="protein sequence ID" value="APC42680.1"/>
    <property type="molecule type" value="Genomic_DNA"/>
</dbReference>
<dbReference type="KEGG" id="ceu:A7L45_12280"/>
<dbReference type="Gene3D" id="1.20.1050.140">
    <property type="match status" value="1"/>
</dbReference>
<dbReference type="PANTHER" id="PTHR42947">
    <property type="entry name" value="COB--COM HETERODISULFIDE REDUCTASE SUBUNIT B 1"/>
    <property type="match status" value="1"/>
</dbReference>
<dbReference type="Pfam" id="PF02754">
    <property type="entry name" value="CCG"/>
    <property type="match status" value="2"/>
</dbReference>
<gene>
    <name evidence="6" type="ORF">A7L45_12280</name>
</gene>
<keyword evidence="7" id="KW-1185">Reference proteome</keyword>
<dbReference type="Proteomes" id="UP000182569">
    <property type="component" value="Chromosome"/>
</dbReference>
<name>A0A1J0GP39_9CLOT</name>
<evidence type="ECO:0000256" key="1">
    <source>
        <dbReference type="ARBA" id="ARBA00022723"/>
    </source>
</evidence>
<proteinExistence type="predicted"/>
<dbReference type="AlphaFoldDB" id="A0A1J0GP39"/>
<evidence type="ECO:0000313" key="7">
    <source>
        <dbReference type="Proteomes" id="UP000182569"/>
    </source>
</evidence>
<dbReference type="PANTHER" id="PTHR42947:SF1">
    <property type="entry name" value="COB--COM HETERODISULFIDE REDUCTASE SUBUNIT B 1"/>
    <property type="match status" value="1"/>
</dbReference>
<keyword evidence="1 4" id="KW-0479">Metal-binding</keyword>
<dbReference type="GO" id="GO:0020037">
    <property type="term" value="F:heme binding"/>
    <property type="evidence" value="ECO:0007669"/>
    <property type="project" value="InterPro"/>
</dbReference>
<dbReference type="PROSITE" id="PS51007">
    <property type="entry name" value="CYTC"/>
    <property type="match status" value="1"/>
</dbReference>
<dbReference type="InterPro" id="IPR009056">
    <property type="entry name" value="Cyt_c-like_dom"/>
</dbReference>
<evidence type="ECO:0000256" key="4">
    <source>
        <dbReference type="PROSITE-ProRule" id="PRU00433"/>
    </source>
</evidence>
<reference evidence="7" key="1">
    <citation type="journal article" date="2016" name="Front. Microbiol.">
        <title>Complete Genome Sequence of Clostridium estertheticum DSM 8809, a Microbe Identified in Spoiled Vacuum Packed Beef.</title>
        <authorList>
            <person name="Yu Z."/>
            <person name="Gunn L."/>
            <person name="Brennan E."/>
            <person name="Reid R."/>
            <person name="Wall P.G."/>
            <person name="Gaora O.P."/>
            <person name="Hurley D."/>
            <person name="Bolton D."/>
            <person name="Fanning S."/>
        </authorList>
    </citation>
    <scope>NUCLEOTIDE SEQUENCE [LARGE SCALE GENOMIC DNA]</scope>
    <source>
        <strain evidence="7">DSM 8809</strain>
    </source>
</reference>
<dbReference type="InterPro" id="IPR051278">
    <property type="entry name" value="HdrB/HdrD_reductase"/>
</dbReference>
<evidence type="ECO:0000256" key="2">
    <source>
        <dbReference type="ARBA" id="ARBA00023002"/>
    </source>
</evidence>
<sequence>MKYSYYPGCTLKTKAQELEKYALDSAKVLGFELEEQKEWQCCGAVYPMATDEIATKLSAVRSLASARDKGEKLVTLCAACHHVIKRVNEDMRSKEDIKSKVNNYLDLPKEYEGETQVLHYLEVLRDEIGFDELAKKVTNPLTNRKIGAYYGCLLLRPSSTMNFDDPENPSIIEDFITAIGGIPVIYPYRTECCGGYLCLEQKDLVNKMTDNIIQSAVKNGAEEIVTACPLCKYNLEISNDGAKDKLSITYFTELLAEALGVK</sequence>
<dbReference type="GO" id="GO:0016491">
    <property type="term" value="F:oxidoreductase activity"/>
    <property type="evidence" value="ECO:0007669"/>
    <property type="project" value="UniProtKB-KW"/>
</dbReference>
<evidence type="ECO:0000259" key="5">
    <source>
        <dbReference type="PROSITE" id="PS51007"/>
    </source>
</evidence>
<feature type="domain" description="Cytochrome c" evidence="5">
    <location>
        <begin position="65"/>
        <end position="183"/>
    </location>
</feature>
<dbReference type="GO" id="GO:0046872">
    <property type="term" value="F:metal ion binding"/>
    <property type="evidence" value="ECO:0007669"/>
    <property type="project" value="UniProtKB-KW"/>
</dbReference>
<keyword evidence="4" id="KW-0349">Heme</keyword>
<keyword evidence="2" id="KW-0560">Oxidoreductase</keyword>